<feature type="chain" id="PRO_5012285850" evidence="1">
    <location>
        <begin position="19"/>
        <end position="102"/>
    </location>
</feature>
<dbReference type="OrthoDB" id="7856745at2"/>
<dbReference type="AlphaFoldDB" id="A0A238UWU6"/>
<organism evidence="3 5">
    <name type="scientific">Paracoccus sediminis</name>
    <dbReference type="NCBI Taxonomy" id="1214787"/>
    <lineage>
        <taxon>Bacteria</taxon>
        <taxon>Pseudomonadati</taxon>
        <taxon>Pseudomonadota</taxon>
        <taxon>Alphaproteobacteria</taxon>
        <taxon>Rhodobacterales</taxon>
        <taxon>Paracoccaceae</taxon>
        <taxon>Paracoccus</taxon>
    </lineage>
</organism>
<feature type="signal peptide" evidence="1">
    <location>
        <begin position="1"/>
        <end position="18"/>
    </location>
</feature>
<evidence type="ECO:0000313" key="5">
    <source>
        <dbReference type="Proteomes" id="UP000198409"/>
    </source>
</evidence>
<evidence type="ECO:0000313" key="4">
    <source>
        <dbReference type="EMBL" id="TBN52680.1"/>
    </source>
</evidence>
<keyword evidence="6" id="KW-1185">Reference proteome</keyword>
<dbReference type="EMBL" id="FZNM01000001">
    <property type="protein sequence ID" value="SNR26702.1"/>
    <property type="molecule type" value="Genomic_DNA"/>
</dbReference>
<dbReference type="Pfam" id="PF03413">
    <property type="entry name" value="PepSY"/>
    <property type="match status" value="1"/>
</dbReference>
<name>A0A238UWU6_9RHOB</name>
<dbReference type="RefSeq" id="WP_089386637.1">
    <property type="nucleotide sequence ID" value="NZ_FZNM01000001.1"/>
</dbReference>
<reference evidence="5" key="2">
    <citation type="submission" date="2017-06" db="EMBL/GenBank/DDBJ databases">
        <authorList>
            <person name="Varghese N."/>
            <person name="Submissions S."/>
        </authorList>
    </citation>
    <scope>NUCLEOTIDE SEQUENCE [LARGE SCALE GENOMIC DNA]</scope>
    <source>
        <strain evidence="5">DSM 26170</strain>
    </source>
</reference>
<dbReference type="Gene3D" id="3.10.450.40">
    <property type="match status" value="1"/>
</dbReference>
<evidence type="ECO:0000256" key="1">
    <source>
        <dbReference type="SAM" id="SignalP"/>
    </source>
</evidence>
<keyword evidence="1" id="KW-0732">Signal</keyword>
<reference evidence="4 6" key="3">
    <citation type="submission" date="2019-02" db="EMBL/GenBank/DDBJ databases">
        <authorList>
            <person name="Zhang G."/>
        </authorList>
    </citation>
    <scope>NUCLEOTIDE SEQUENCE [LARGE SCALE GENOMIC DNA]</scope>
    <source>
        <strain evidence="4 6">CMB17</strain>
    </source>
</reference>
<evidence type="ECO:0000259" key="2">
    <source>
        <dbReference type="Pfam" id="PF03413"/>
    </source>
</evidence>
<proteinExistence type="predicted"/>
<feature type="domain" description="PepSY" evidence="2">
    <location>
        <begin position="39"/>
        <end position="97"/>
    </location>
</feature>
<dbReference type="InterPro" id="IPR025711">
    <property type="entry name" value="PepSY"/>
</dbReference>
<sequence length="102" mass="11006">MKHLFAIAALILPLPAGGQPGAMPDFELAQGAVERGEILPLADILRRLEGEHPGQVVEVELEYSRGLRVYEVELITAQGRLIEVDMDAATGAILGIEDETDD</sequence>
<dbReference type="Proteomes" id="UP000198409">
    <property type="component" value="Unassembled WGS sequence"/>
</dbReference>
<dbReference type="Proteomes" id="UP000292859">
    <property type="component" value="Unassembled WGS sequence"/>
</dbReference>
<evidence type="ECO:0000313" key="3">
    <source>
        <dbReference type="EMBL" id="SNR26702.1"/>
    </source>
</evidence>
<evidence type="ECO:0000313" key="6">
    <source>
        <dbReference type="Proteomes" id="UP000292859"/>
    </source>
</evidence>
<protein>
    <submittedName>
        <fullName evidence="3 4">Peptidase</fullName>
    </submittedName>
</protein>
<accession>A0A238UWU6</accession>
<gene>
    <name evidence="4" type="ORF">EYF88_00270</name>
    <name evidence="3" type="ORF">SAMN06265378_101566</name>
</gene>
<reference evidence="3" key="1">
    <citation type="submission" date="2017-06" db="EMBL/GenBank/DDBJ databases">
        <authorList>
            <person name="Kim H.J."/>
            <person name="Triplett B.A."/>
        </authorList>
    </citation>
    <scope>NUCLEOTIDE SEQUENCE [LARGE SCALE GENOMIC DNA]</scope>
    <source>
        <strain evidence="3">DSM 26170</strain>
    </source>
</reference>
<dbReference type="EMBL" id="SIRL01000001">
    <property type="protein sequence ID" value="TBN52680.1"/>
    <property type="molecule type" value="Genomic_DNA"/>
</dbReference>